<dbReference type="PROSITE" id="PS00211">
    <property type="entry name" value="ABC_TRANSPORTER_1"/>
    <property type="match status" value="1"/>
</dbReference>
<dbReference type="FunFam" id="3.40.50.300:FF:000218">
    <property type="entry name" value="Multidrug ABC transporter ATP-binding protein"/>
    <property type="match status" value="1"/>
</dbReference>
<dbReference type="InterPro" id="IPR003593">
    <property type="entry name" value="AAA+_ATPase"/>
</dbReference>
<evidence type="ECO:0000256" key="1">
    <source>
        <dbReference type="ARBA" id="ARBA00004651"/>
    </source>
</evidence>
<evidence type="ECO:0000256" key="3">
    <source>
        <dbReference type="ARBA" id="ARBA00022692"/>
    </source>
</evidence>
<evidence type="ECO:0000256" key="4">
    <source>
        <dbReference type="ARBA" id="ARBA00022741"/>
    </source>
</evidence>
<dbReference type="PANTHER" id="PTHR43394">
    <property type="entry name" value="ATP-DEPENDENT PERMEASE MDL1, MITOCHONDRIAL"/>
    <property type="match status" value="1"/>
</dbReference>
<dbReference type="PANTHER" id="PTHR43394:SF1">
    <property type="entry name" value="ATP-BINDING CASSETTE SUB-FAMILY B MEMBER 10, MITOCHONDRIAL"/>
    <property type="match status" value="1"/>
</dbReference>
<dbReference type="InterPro" id="IPR017871">
    <property type="entry name" value="ABC_transporter-like_CS"/>
</dbReference>
<dbReference type="CDD" id="cd07346">
    <property type="entry name" value="ABC_6TM_exporters"/>
    <property type="match status" value="1"/>
</dbReference>
<feature type="domain" description="ABC transmembrane type-1" evidence="14">
    <location>
        <begin position="47"/>
        <end position="316"/>
    </location>
</feature>
<dbReference type="GO" id="GO:0015421">
    <property type="term" value="F:ABC-type oligopeptide transporter activity"/>
    <property type="evidence" value="ECO:0007669"/>
    <property type="project" value="TreeGrafter"/>
</dbReference>
<dbReference type="GO" id="GO:0005524">
    <property type="term" value="F:ATP binding"/>
    <property type="evidence" value="ECO:0007669"/>
    <property type="project" value="UniProtKB-KW"/>
</dbReference>
<evidence type="ECO:0000256" key="7">
    <source>
        <dbReference type="ARBA" id="ARBA00023136"/>
    </source>
</evidence>
<evidence type="ECO:0000256" key="8">
    <source>
        <dbReference type="ARBA" id="ARBA00034018"/>
    </source>
</evidence>
<gene>
    <name evidence="15" type="ORF">SAMN02745116_01372</name>
</gene>
<feature type="transmembrane region" description="Helical" evidence="12">
    <location>
        <begin position="173"/>
        <end position="191"/>
    </location>
</feature>
<comment type="subcellular location">
    <subcellularLocation>
        <location evidence="1">Cell membrane</location>
        <topology evidence="1">Multi-pass membrane protein</topology>
    </subcellularLocation>
</comment>
<dbReference type="GO" id="GO:0016887">
    <property type="term" value="F:ATP hydrolysis activity"/>
    <property type="evidence" value="ECO:0007669"/>
    <property type="project" value="InterPro"/>
</dbReference>
<comment type="catalytic activity">
    <reaction evidence="8">
        <text>ATP + H2O + xenobioticSide 1 = ADP + phosphate + xenobioticSide 2.</text>
        <dbReference type="EC" id="7.6.2.2"/>
    </reaction>
</comment>
<evidence type="ECO:0000259" key="14">
    <source>
        <dbReference type="PROSITE" id="PS50929"/>
    </source>
</evidence>
<evidence type="ECO:0000313" key="16">
    <source>
        <dbReference type="Proteomes" id="UP000190328"/>
    </source>
</evidence>
<feature type="transmembrane region" description="Helical" evidence="12">
    <location>
        <begin position="69"/>
        <end position="90"/>
    </location>
</feature>
<dbReference type="InterPro" id="IPR003439">
    <property type="entry name" value="ABC_transporter-like_ATP-bd"/>
</dbReference>
<dbReference type="SUPFAM" id="SSF90123">
    <property type="entry name" value="ABC transporter transmembrane region"/>
    <property type="match status" value="1"/>
</dbReference>
<dbReference type="SMART" id="SM00382">
    <property type="entry name" value="AAA"/>
    <property type="match status" value="1"/>
</dbReference>
<evidence type="ECO:0000256" key="2">
    <source>
        <dbReference type="ARBA" id="ARBA00012191"/>
    </source>
</evidence>
<dbReference type="GO" id="GO:0005886">
    <property type="term" value="C:plasma membrane"/>
    <property type="evidence" value="ECO:0007669"/>
    <property type="project" value="UniProtKB-SubCell"/>
</dbReference>
<keyword evidence="4" id="KW-0547">Nucleotide-binding</keyword>
<feature type="transmembrane region" description="Helical" evidence="12">
    <location>
        <begin position="255"/>
        <end position="281"/>
    </location>
</feature>
<dbReference type="Pfam" id="PF00005">
    <property type="entry name" value="ABC_tran"/>
    <property type="match status" value="1"/>
</dbReference>
<feature type="domain" description="ABC transporter" evidence="13">
    <location>
        <begin position="349"/>
        <end position="583"/>
    </location>
</feature>
<dbReference type="EMBL" id="FUXI01000014">
    <property type="protein sequence ID" value="SJZ76746.1"/>
    <property type="molecule type" value="Genomic_DNA"/>
</dbReference>
<dbReference type="AlphaFoldDB" id="A0A1T4NCD9"/>
<evidence type="ECO:0000256" key="10">
    <source>
        <dbReference type="ARBA" id="ARBA00061674"/>
    </source>
</evidence>
<dbReference type="Gene3D" id="1.20.1560.10">
    <property type="entry name" value="ABC transporter type 1, transmembrane domain"/>
    <property type="match status" value="1"/>
</dbReference>
<dbReference type="STRING" id="263852.SAMN02745116_01372"/>
<accession>A0A1T4NCD9</accession>
<evidence type="ECO:0000256" key="11">
    <source>
        <dbReference type="ARBA" id="ARBA00072598"/>
    </source>
</evidence>
<evidence type="ECO:0000256" key="12">
    <source>
        <dbReference type="SAM" id="Phobius"/>
    </source>
</evidence>
<keyword evidence="16" id="KW-1185">Reference proteome</keyword>
<dbReference type="InterPro" id="IPR036640">
    <property type="entry name" value="ABC1_TM_sf"/>
</dbReference>
<evidence type="ECO:0000256" key="6">
    <source>
        <dbReference type="ARBA" id="ARBA00022989"/>
    </source>
</evidence>
<proteinExistence type="inferred from homology"/>
<dbReference type="Gene3D" id="3.40.50.300">
    <property type="entry name" value="P-loop containing nucleotide triphosphate hydrolases"/>
    <property type="match status" value="1"/>
</dbReference>
<name>A0A1T4NCD9_9ENTE</name>
<evidence type="ECO:0000313" key="15">
    <source>
        <dbReference type="EMBL" id="SJZ76746.1"/>
    </source>
</evidence>
<dbReference type="PROSITE" id="PS50893">
    <property type="entry name" value="ABC_TRANSPORTER_2"/>
    <property type="match status" value="1"/>
</dbReference>
<dbReference type="SUPFAM" id="SSF52540">
    <property type="entry name" value="P-loop containing nucleoside triphosphate hydrolases"/>
    <property type="match status" value="1"/>
</dbReference>
<reference evidence="15 16" key="1">
    <citation type="submission" date="2017-02" db="EMBL/GenBank/DDBJ databases">
        <authorList>
            <person name="Peterson S.W."/>
        </authorList>
    </citation>
    <scope>NUCLEOTIDE SEQUENCE [LARGE SCALE GENOMIC DNA]</scope>
    <source>
        <strain evidence="15 16">ATCC BAA-1030</strain>
    </source>
</reference>
<protein>
    <recommendedName>
        <fullName evidence="11">Multidrug resistance ABC transporter ATP-binding and permease protein</fullName>
        <ecNumber evidence="2">7.6.2.2</ecNumber>
    </recommendedName>
</protein>
<evidence type="ECO:0000259" key="13">
    <source>
        <dbReference type="PROSITE" id="PS50893"/>
    </source>
</evidence>
<keyword evidence="6 12" id="KW-1133">Transmembrane helix</keyword>
<dbReference type="PROSITE" id="PS50929">
    <property type="entry name" value="ABC_TM1F"/>
    <property type="match status" value="1"/>
</dbReference>
<dbReference type="InterPro" id="IPR011527">
    <property type="entry name" value="ABC1_TM_dom"/>
</dbReference>
<dbReference type="Pfam" id="PF00664">
    <property type="entry name" value="ABC_membrane"/>
    <property type="match status" value="1"/>
</dbReference>
<comment type="function">
    <text evidence="9">Efflux transporter for a variety of amphiphilic cationic compounds, including antibiotics.</text>
</comment>
<keyword evidence="7 12" id="KW-0472">Membrane</keyword>
<dbReference type="InterPro" id="IPR027417">
    <property type="entry name" value="P-loop_NTPase"/>
</dbReference>
<dbReference type="RefSeq" id="WP_078807307.1">
    <property type="nucleotide sequence ID" value="NZ_FUXI01000014.1"/>
</dbReference>
<keyword evidence="3 12" id="KW-0812">Transmembrane</keyword>
<organism evidence="15 16">
    <name type="scientific">Pilibacter termitis</name>
    <dbReference type="NCBI Taxonomy" id="263852"/>
    <lineage>
        <taxon>Bacteria</taxon>
        <taxon>Bacillati</taxon>
        <taxon>Bacillota</taxon>
        <taxon>Bacilli</taxon>
        <taxon>Lactobacillales</taxon>
        <taxon>Enterococcaceae</taxon>
        <taxon>Pilibacter</taxon>
    </lineage>
</organism>
<sequence>MTGNIQENYEKNKGNPLKTLLALYQGNYKRLFISALLYIVKDTPAWISPLVMSIVIDNITKINNDSLKNVIFCGSFMIFLILQNIVSNYFHTKFYSTAIRNVEANLRGALIRKLQQLSISYQKDLKSGVLQSKIMRDVETVQTLSSQIFISLLSVSVNMIVALAITLATSRVVFLFFIATIPIATFLIKLFSKQIESSNSEFRHEMEQTSAKVMEMINFVPMSRAHALENREIQRLRLQFDKVFKKGIKLDVIQAFFGSISWSVFQLFQIFCLLFTAILAIKGKVTPGEVVMYQTYFGTVVASAANLINLIPMVAKGMESVNSIGEILVSDKVESHHGRIKVSTIQGQFLFENVYFSYETGKNIIAGLDLTVQSGETIALVGESGSGKSTILNLAIGFITPSSGKIFLDGKDMTTLNLHSVRKHIAVVPQNSILLSGTIRDNITYGADDVTDEQLEKVLKMTNLKSVIDKFPKGVYTEIGENGGMLSGGQKQRISIARALIRDPKVIVMDEATSALDVVSERKIQESLVEMQRNRTTFIVAHRLSTIRNADRIAVIQDGKCIELGTFDELMTRKGKFYEMQTLQ</sequence>
<keyword evidence="5 15" id="KW-0067">ATP-binding</keyword>
<comment type="similarity">
    <text evidence="10">Belongs to the ABC transporter superfamily. Multidrug exporter LmrA (TC 3.A.1.117.1) family.</text>
</comment>
<dbReference type="Proteomes" id="UP000190328">
    <property type="component" value="Unassembled WGS sequence"/>
</dbReference>
<dbReference type="InterPro" id="IPR039421">
    <property type="entry name" value="Type_1_exporter"/>
</dbReference>
<evidence type="ECO:0000256" key="5">
    <source>
        <dbReference type="ARBA" id="ARBA00022840"/>
    </source>
</evidence>
<dbReference type="EC" id="7.6.2.2" evidence="2"/>
<dbReference type="GO" id="GO:0008559">
    <property type="term" value="F:ABC-type xenobiotic transporter activity"/>
    <property type="evidence" value="ECO:0007669"/>
    <property type="project" value="UniProtKB-EC"/>
</dbReference>
<feature type="transmembrane region" description="Helical" evidence="12">
    <location>
        <begin position="293"/>
        <end position="315"/>
    </location>
</feature>
<evidence type="ECO:0000256" key="9">
    <source>
        <dbReference type="ARBA" id="ARBA00059943"/>
    </source>
</evidence>
<dbReference type="OrthoDB" id="9762778at2"/>
<feature type="transmembrane region" description="Helical" evidence="12">
    <location>
        <begin position="148"/>
        <end position="167"/>
    </location>
</feature>